<dbReference type="AlphaFoldDB" id="A0A1I4E252"/>
<keyword evidence="4" id="KW-1003">Cell membrane</keyword>
<organism evidence="12 13">
    <name type="scientific">Neomesorhizobium albiziae</name>
    <dbReference type="NCBI Taxonomy" id="335020"/>
    <lineage>
        <taxon>Bacteria</taxon>
        <taxon>Pseudomonadati</taxon>
        <taxon>Pseudomonadota</taxon>
        <taxon>Alphaproteobacteria</taxon>
        <taxon>Hyphomicrobiales</taxon>
        <taxon>Phyllobacteriaceae</taxon>
        <taxon>Neomesorhizobium</taxon>
    </lineage>
</organism>
<feature type="transmembrane region" description="Helical" evidence="11">
    <location>
        <begin position="96"/>
        <end position="113"/>
    </location>
</feature>
<feature type="transmembrane region" description="Helical" evidence="11">
    <location>
        <begin position="68"/>
        <end position="89"/>
    </location>
</feature>
<dbReference type="Proteomes" id="UP000323300">
    <property type="component" value="Unassembled WGS sequence"/>
</dbReference>
<evidence type="ECO:0000256" key="7">
    <source>
        <dbReference type="ARBA" id="ARBA00022989"/>
    </source>
</evidence>
<sequence length="343" mass="35577">MSSPPSSAAAASVVAPHRMRKHSAFRRLLVAPAGAILVAFLALQAMCIAYALINPDEFRYISSQNLTILMKAIPVLGCLALGVGVLMIAGEFDLSVGSVYTLTAIVMAVQVGAGLNPFLAAALAILIGIVIGVLHGTITLKASLPSFIVTLGGLLFWRGAVLLYNGAVQVRFDPGPTFQGLFGGTFLGINAAFWWFIALSIAFYCLLHRHRFGNHVFATGGNQPAATAIGIDTGRVKIIAFAIAGGMAAFAGILATVRVGSVQPGQGVGIELQAIAACVIGGLSLTGGRGSILGIFLGAMLIHTITDVLLLLRAPGFYLDMFIAVLIVGASAFNRFIERKGAG</sequence>
<dbReference type="PANTHER" id="PTHR32196">
    <property type="entry name" value="ABC TRANSPORTER PERMEASE PROTEIN YPHD-RELATED-RELATED"/>
    <property type="match status" value="1"/>
</dbReference>
<comment type="subcellular location">
    <subcellularLocation>
        <location evidence="1">Cell membrane</location>
        <topology evidence="1">Multi-pass membrane protein</topology>
    </subcellularLocation>
</comment>
<gene>
    <name evidence="12" type="ORF">SAMN04488498_1223</name>
</gene>
<keyword evidence="13" id="KW-1185">Reference proteome</keyword>
<dbReference type="Pfam" id="PF02653">
    <property type="entry name" value="BPD_transp_2"/>
    <property type="match status" value="1"/>
</dbReference>
<dbReference type="GO" id="GO:0005886">
    <property type="term" value="C:plasma membrane"/>
    <property type="evidence" value="ECO:0007669"/>
    <property type="project" value="UniProtKB-SubCell"/>
</dbReference>
<evidence type="ECO:0000256" key="4">
    <source>
        <dbReference type="ARBA" id="ARBA00022475"/>
    </source>
</evidence>
<evidence type="ECO:0000256" key="1">
    <source>
        <dbReference type="ARBA" id="ARBA00004651"/>
    </source>
</evidence>
<name>A0A1I4E252_9HYPH</name>
<evidence type="ECO:0000256" key="6">
    <source>
        <dbReference type="ARBA" id="ARBA00022692"/>
    </source>
</evidence>
<dbReference type="PANTHER" id="PTHR32196:SF29">
    <property type="entry name" value="AUTOINDUCER 2 IMPORT SYSTEM PERMEASE PROTEIN LSRC"/>
    <property type="match status" value="1"/>
</dbReference>
<feature type="transmembrane region" description="Helical" evidence="11">
    <location>
        <begin position="119"/>
        <end position="140"/>
    </location>
</feature>
<feature type="transmembrane region" description="Helical" evidence="11">
    <location>
        <begin position="238"/>
        <end position="259"/>
    </location>
</feature>
<keyword evidence="5" id="KW-0997">Cell inner membrane</keyword>
<keyword evidence="7 11" id="KW-1133">Transmembrane helix</keyword>
<dbReference type="EMBL" id="FOSL01000022">
    <property type="protein sequence ID" value="SFK99855.1"/>
    <property type="molecule type" value="Genomic_DNA"/>
</dbReference>
<evidence type="ECO:0000256" key="5">
    <source>
        <dbReference type="ARBA" id="ARBA00022519"/>
    </source>
</evidence>
<protein>
    <recommendedName>
        <fullName evidence="10">Autoinducer 2 import system permease protein LsrC</fullName>
    </recommendedName>
</protein>
<evidence type="ECO:0000313" key="13">
    <source>
        <dbReference type="Proteomes" id="UP000323300"/>
    </source>
</evidence>
<keyword evidence="3" id="KW-0813">Transport</keyword>
<evidence type="ECO:0000256" key="3">
    <source>
        <dbReference type="ARBA" id="ARBA00022448"/>
    </source>
</evidence>
<feature type="transmembrane region" description="Helical" evidence="11">
    <location>
        <begin position="318"/>
        <end position="337"/>
    </location>
</feature>
<dbReference type="GO" id="GO:0022857">
    <property type="term" value="F:transmembrane transporter activity"/>
    <property type="evidence" value="ECO:0007669"/>
    <property type="project" value="InterPro"/>
</dbReference>
<comment type="function">
    <text evidence="9">Part of the ABC transporter complex LsrABCD involved in autoinducer 2 (AI-2) import. Probably responsible for the translocation of the substrate across the membrane.</text>
</comment>
<feature type="transmembrane region" description="Helical" evidence="11">
    <location>
        <begin position="187"/>
        <end position="207"/>
    </location>
</feature>
<feature type="transmembrane region" description="Helical" evidence="11">
    <location>
        <begin position="147"/>
        <end position="167"/>
    </location>
</feature>
<evidence type="ECO:0000256" key="2">
    <source>
        <dbReference type="ARBA" id="ARBA00011262"/>
    </source>
</evidence>
<evidence type="ECO:0000256" key="10">
    <source>
        <dbReference type="ARBA" id="ARBA00039382"/>
    </source>
</evidence>
<reference evidence="12 13" key="1">
    <citation type="submission" date="2016-10" db="EMBL/GenBank/DDBJ databases">
        <authorList>
            <person name="Varghese N."/>
            <person name="Submissions S."/>
        </authorList>
    </citation>
    <scope>NUCLEOTIDE SEQUENCE [LARGE SCALE GENOMIC DNA]</scope>
    <source>
        <strain evidence="12 13">DSM 21822</strain>
    </source>
</reference>
<evidence type="ECO:0000256" key="8">
    <source>
        <dbReference type="ARBA" id="ARBA00023136"/>
    </source>
</evidence>
<keyword evidence="6 11" id="KW-0812">Transmembrane</keyword>
<evidence type="ECO:0000313" key="12">
    <source>
        <dbReference type="EMBL" id="SFK99855.1"/>
    </source>
</evidence>
<dbReference type="InterPro" id="IPR001851">
    <property type="entry name" value="ABC_transp_permease"/>
</dbReference>
<comment type="subunit">
    <text evidence="2">The complex is composed of two ATP-binding proteins (LsrA), two transmembrane proteins (LsrC and LsrD) and a solute-binding protein (LsrB).</text>
</comment>
<accession>A0A1I4E252</accession>
<evidence type="ECO:0000256" key="9">
    <source>
        <dbReference type="ARBA" id="ARBA00025439"/>
    </source>
</evidence>
<evidence type="ECO:0000256" key="11">
    <source>
        <dbReference type="SAM" id="Phobius"/>
    </source>
</evidence>
<proteinExistence type="predicted"/>
<dbReference type="CDD" id="cd06579">
    <property type="entry name" value="TM_PBP1_transp_AraH_like"/>
    <property type="match status" value="1"/>
</dbReference>
<keyword evidence="8 11" id="KW-0472">Membrane</keyword>
<feature type="transmembrane region" description="Helical" evidence="11">
    <location>
        <begin position="28"/>
        <end position="53"/>
    </location>
</feature>